<protein>
    <recommendedName>
        <fullName evidence="3">Cyclin C-terminal domain-containing protein</fullName>
    </recommendedName>
</protein>
<keyword evidence="2" id="KW-1185">Reference proteome</keyword>
<dbReference type="EMBL" id="JBHFFA010000003">
    <property type="protein sequence ID" value="KAL2633690.1"/>
    <property type="molecule type" value="Genomic_DNA"/>
</dbReference>
<gene>
    <name evidence="1" type="ORF">R1flu_005169</name>
</gene>
<accession>A0ABD1YSP8</accession>
<proteinExistence type="predicted"/>
<sequence>MTTASMSQIESLDDSFHLVRFSLPVEALAAFVDLIYKAAAAVFRSPLMHTPLNALVVAAAANLNGERWKPNWKGDLGRISQEIENLQEDHPRRSSAS</sequence>
<dbReference type="Proteomes" id="UP001605036">
    <property type="component" value="Unassembled WGS sequence"/>
</dbReference>
<evidence type="ECO:0000313" key="2">
    <source>
        <dbReference type="Proteomes" id="UP001605036"/>
    </source>
</evidence>
<evidence type="ECO:0008006" key="3">
    <source>
        <dbReference type="Google" id="ProtNLM"/>
    </source>
</evidence>
<comment type="caution">
    <text evidence="1">The sequence shown here is derived from an EMBL/GenBank/DDBJ whole genome shotgun (WGS) entry which is preliminary data.</text>
</comment>
<reference evidence="1 2" key="1">
    <citation type="submission" date="2024-09" db="EMBL/GenBank/DDBJ databases">
        <title>Chromosome-scale assembly of Riccia fluitans.</title>
        <authorList>
            <person name="Paukszto L."/>
            <person name="Sawicki J."/>
            <person name="Karawczyk K."/>
            <person name="Piernik-Szablinska J."/>
            <person name="Szczecinska M."/>
            <person name="Mazdziarz M."/>
        </authorList>
    </citation>
    <scope>NUCLEOTIDE SEQUENCE [LARGE SCALE GENOMIC DNA]</scope>
    <source>
        <strain evidence="1">Rf_01</strain>
        <tissue evidence="1">Aerial parts of the thallus</tissue>
    </source>
</reference>
<dbReference type="AlphaFoldDB" id="A0ABD1YSP8"/>
<evidence type="ECO:0000313" key="1">
    <source>
        <dbReference type="EMBL" id="KAL2633690.1"/>
    </source>
</evidence>
<name>A0ABD1YSP8_9MARC</name>
<organism evidence="1 2">
    <name type="scientific">Riccia fluitans</name>
    <dbReference type="NCBI Taxonomy" id="41844"/>
    <lineage>
        <taxon>Eukaryota</taxon>
        <taxon>Viridiplantae</taxon>
        <taxon>Streptophyta</taxon>
        <taxon>Embryophyta</taxon>
        <taxon>Marchantiophyta</taxon>
        <taxon>Marchantiopsida</taxon>
        <taxon>Marchantiidae</taxon>
        <taxon>Marchantiales</taxon>
        <taxon>Ricciaceae</taxon>
        <taxon>Riccia</taxon>
    </lineage>
</organism>